<dbReference type="PANTHER" id="PTHR24148">
    <property type="entry name" value="ANKYRIN REPEAT DOMAIN-CONTAINING PROTEIN 39 HOMOLOG-RELATED"/>
    <property type="match status" value="1"/>
</dbReference>
<name>A0A6V8QHL1_TRIAP</name>
<dbReference type="OrthoDB" id="2157530at2759"/>
<organism evidence="2 3">
    <name type="scientific">Trichoderma asperellum</name>
    <name type="common">Filamentous fungus</name>
    <dbReference type="NCBI Taxonomy" id="101201"/>
    <lineage>
        <taxon>Eukaryota</taxon>
        <taxon>Fungi</taxon>
        <taxon>Dikarya</taxon>
        <taxon>Ascomycota</taxon>
        <taxon>Pezizomycotina</taxon>
        <taxon>Sordariomycetes</taxon>
        <taxon>Hypocreomycetidae</taxon>
        <taxon>Hypocreales</taxon>
        <taxon>Hypocreaceae</taxon>
        <taxon>Trichoderma</taxon>
    </lineage>
</organism>
<evidence type="ECO:0000259" key="1">
    <source>
        <dbReference type="Pfam" id="PF06985"/>
    </source>
</evidence>
<gene>
    <name evidence="2" type="ORF">TASIC1_0001013300</name>
</gene>
<dbReference type="Pfam" id="PF26639">
    <property type="entry name" value="Het-6_barrel"/>
    <property type="match status" value="1"/>
</dbReference>
<reference evidence="2 3" key="1">
    <citation type="submission" date="2020-07" db="EMBL/GenBank/DDBJ databases">
        <title>Trichoderma asperellum IC-1 whole genome shotgun sequence.</title>
        <authorList>
            <person name="Kanamasa S."/>
            <person name="Takahashi H."/>
        </authorList>
    </citation>
    <scope>NUCLEOTIDE SEQUENCE [LARGE SCALE GENOMIC DNA]</scope>
    <source>
        <strain evidence="2 3">IC-1</strain>
    </source>
</reference>
<proteinExistence type="predicted"/>
<evidence type="ECO:0000313" key="3">
    <source>
        <dbReference type="Proteomes" id="UP000517252"/>
    </source>
</evidence>
<protein>
    <submittedName>
        <fullName evidence="2">Heterokaryon incompatibility protein 6, OR allele</fullName>
    </submittedName>
</protein>
<dbReference type="InterPro" id="IPR052895">
    <property type="entry name" value="HetReg/Transcr_Mod"/>
</dbReference>
<accession>A0A6V8QHL1</accession>
<sequence>MLYHPLNTDSFRLLRLHRDTPSASLSGSLVEVPLNAAPRYFALSYSWGTHAQEVPIYIDGQVLLVAPSQANAIRRLLELGNTKNGNSSKPSYYFNTPIEYVWIDRICINQQDTEERSSQVQFMRAIYSQAVRTLIWLGHEADLCFGAWKLVDQIYDVFKRENPAAKYLADIPLNTYSNARHRRSGLPAWDHAVWGHLERLFQLPWFTRVWVIQEVVLSHGDPVILHGENHEYPWSRLGWAASWLRRNGYLRLERVPNRMQMVDTISNIRRSPTRWSLGALLVATSTKCHATDQRDKVYGLLGIAAESEAAPGSSRSGLPEALRPDYSLGVHQVYARVASFLLAEYKTLSALTRAGDIDSDVMQAQRKYSIKHLPSWVPNWSDFAVVERDISKSLSWLDIPSAAETNVVAALGFPAHYRASTQLEAKFQLSQDLSKLRVGGLAADTIVAVFHLYGVSSSFDTDAEAAFTSRLLCAWETAAPFLPHVGVSEWICSFIKATTADQYLLWGQKPEQLLRDGAAFLLQALSGSGHLASSGTGVLTNLLAKMAMGGNSDLYVALARNFCLNRTFAVTSHGRLGIAPAGTREGDEIAVIFGGEVPYVLRRLDGDTSYHFIGESYVYGLMGGEIIATWKRGELTEEVFELW</sequence>
<comment type="caution">
    <text evidence="2">The sequence shown here is derived from an EMBL/GenBank/DDBJ whole genome shotgun (WGS) entry which is preliminary data.</text>
</comment>
<feature type="domain" description="Heterokaryon incompatibility" evidence="1">
    <location>
        <begin position="40"/>
        <end position="214"/>
    </location>
</feature>
<dbReference type="InterPro" id="IPR010730">
    <property type="entry name" value="HET"/>
</dbReference>
<dbReference type="Pfam" id="PF06985">
    <property type="entry name" value="HET"/>
    <property type="match status" value="1"/>
</dbReference>
<dbReference type="EMBL" id="BLZH01000001">
    <property type="protein sequence ID" value="GFP51981.1"/>
    <property type="molecule type" value="Genomic_DNA"/>
</dbReference>
<dbReference type="AlphaFoldDB" id="A0A6V8QHL1"/>
<evidence type="ECO:0000313" key="2">
    <source>
        <dbReference type="EMBL" id="GFP51981.1"/>
    </source>
</evidence>
<dbReference type="PANTHER" id="PTHR24148:SF64">
    <property type="entry name" value="HETEROKARYON INCOMPATIBILITY DOMAIN-CONTAINING PROTEIN"/>
    <property type="match status" value="1"/>
</dbReference>
<dbReference type="Proteomes" id="UP000517252">
    <property type="component" value="Unassembled WGS sequence"/>
</dbReference>